<accession>A0A2U1D740</accession>
<evidence type="ECO:0000313" key="1">
    <source>
        <dbReference type="EMBL" id="PVY83480.1"/>
    </source>
</evidence>
<evidence type="ECO:0000313" key="2">
    <source>
        <dbReference type="Proteomes" id="UP000245433"/>
    </source>
</evidence>
<gene>
    <name evidence="1" type="ORF">C7384_10788</name>
</gene>
<sequence length="48" mass="5304">MNIQKVPVNPDSFANAVVSSKSNLNLDEQLDCYIEAAKKAMKHNLSLN</sequence>
<dbReference type="AlphaFoldDB" id="A0A2U1D740"/>
<dbReference type="EMBL" id="QEKT01000007">
    <property type="protein sequence ID" value="PVY83480.1"/>
    <property type="molecule type" value="Genomic_DNA"/>
</dbReference>
<proteinExistence type="predicted"/>
<comment type="caution">
    <text evidence="1">The sequence shown here is derived from an EMBL/GenBank/DDBJ whole genome shotgun (WGS) entry which is preliminary data.</text>
</comment>
<reference evidence="1 2" key="1">
    <citation type="submission" date="2018-04" db="EMBL/GenBank/DDBJ databases">
        <title>Genomic Encyclopedia of Type Strains, Phase IV (KMG-IV): sequencing the most valuable type-strain genomes for metagenomic binning, comparative biology and taxonomic classification.</title>
        <authorList>
            <person name="Goeker M."/>
        </authorList>
    </citation>
    <scope>NUCLEOTIDE SEQUENCE [LARGE SCALE GENOMIC DNA]</scope>
    <source>
        <strain evidence="1 2">DSM 28795</strain>
    </source>
</reference>
<protein>
    <submittedName>
        <fullName evidence="1">Uncharacterized protein</fullName>
    </submittedName>
</protein>
<name>A0A2U1D740_9LACO</name>
<keyword evidence="2" id="KW-1185">Reference proteome</keyword>
<dbReference type="RefSeq" id="WP_165806787.1">
    <property type="nucleotide sequence ID" value="NZ_QEKT01000007.1"/>
</dbReference>
<dbReference type="Proteomes" id="UP000245433">
    <property type="component" value="Unassembled WGS sequence"/>
</dbReference>
<organism evidence="1 2">
    <name type="scientific">Convivina intestini</name>
    <dbReference type="NCBI Taxonomy" id="1505726"/>
    <lineage>
        <taxon>Bacteria</taxon>
        <taxon>Bacillati</taxon>
        <taxon>Bacillota</taxon>
        <taxon>Bacilli</taxon>
        <taxon>Lactobacillales</taxon>
        <taxon>Lactobacillaceae</taxon>
        <taxon>Convivina</taxon>
    </lineage>
</organism>